<sequence>MQIKPLPDLVAYRKKITALEKEISKLKSAIAKSKQFNQKVELNQQLKAAEKELEWLFADGKGSN</sequence>
<comment type="caution">
    <text evidence="2">The sequence shown here is derived from an EMBL/GenBank/DDBJ whole genome shotgun (WGS) entry which is preliminary data.</text>
</comment>
<dbReference type="Proteomes" id="UP000588604">
    <property type="component" value="Unassembled WGS sequence"/>
</dbReference>
<dbReference type="RefSeq" id="WP_041738736.1">
    <property type="nucleotide sequence ID" value="NZ_JACIJO010000001.1"/>
</dbReference>
<evidence type="ECO:0000313" key="2">
    <source>
        <dbReference type="EMBL" id="MBB6325403.1"/>
    </source>
</evidence>
<feature type="coiled-coil region" evidence="1">
    <location>
        <begin position="9"/>
        <end position="59"/>
    </location>
</feature>
<gene>
    <name evidence="2" type="ORF">FHS59_001018</name>
</gene>
<dbReference type="AlphaFoldDB" id="A0A841MF48"/>
<protein>
    <submittedName>
        <fullName evidence="2">Uncharacterized protein</fullName>
    </submittedName>
</protein>
<evidence type="ECO:0000256" key="1">
    <source>
        <dbReference type="SAM" id="Coils"/>
    </source>
</evidence>
<evidence type="ECO:0000313" key="3">
    <source>
        <dbReference type="Proteomes" id="UP000588604"/>
    </source>
</evidence>
<organism evidence="2 3">
    <name type="scientific">Algoriphagus iocasae</name>
    <dbReference type="NCBI Taxonomy" id="1836499"/>
    <lineage>
        <taxon>Bacteria</taxon>
        <taxon>Pseudomonadati</taxon>
        <taxon>Bacteroidota</taxon>
        <taxon>Cytophagia</taxon>
        <taxon>Cytophagales</taxon>
        <taxon>Cyclobacteriaceae</taxon>
        <taxon>Algoriphagus</taxon>
    </lineage>
</organism>
<proteinExistence type="predicted"/>
<keyword evidence="3" id="KW-1185">Reference proteome</keyword>
<dbReference type="InterPro" id="IPR025503">
    <property type="entry name" value="DUF4391"/>
</dbReference>
<name>A0A841MF48_9BACT</name>
<dbReference type="SUPFAM" id="SSF161270">
    <property type="entry name" value="PspA lactotransferrin-binding region"/>
    <property type="match status" value="1"/>
</dbReference>
<keyword evidence="1" id="KW-0175">Coiled coil</keyword>
<dbReference type="EMBL" id="JACIJO010000001">
    <property type="protein sequence ID" value="MBB6325403.1"/>
    <property type="molecule type" value="Genomic_DNA"/>
</dbReference>
<accession>A0A841MF48</accession>
<reference evidence="2 3" key="1">
    <citation type="submission" date="2020-08" db="EMBL/GenBank/DDBJ databases">
        <title>Genomic Encyclopedia of Type Strains, Phase IV (KMG-IV): sequencing the most valuable type-strain genomes for metagenomic binning, comparative biology and taxonomic classification.</title>
        <authorList>
            <person name="Goeker M."/>
        </authorList>
    </citation>
    <scope>NUCLEOTIDE SEQUENCE [LARGE SCALE GENOMIC DNA]</scope>
    <source>
        <strain evidence="2 3">DSM 102044</strain>
    </source>
</reference>
<dbReference type="Pfam" id="PF14335">
    <property type="entry name" value="DUF4391"/>
    <property type="match status" value="1"/>
</dbReference>